<keyword evidence="7" id="KW-1185">Reference proteome</keyword>
<dbReference type="InterPro" id="IPR036179">
    <property type="entry name" value="Ig-like_dom_sf"/>
</dbReference>
<dbReference type="AlphaFoldDB" id="A0A7J7XE08"/>
<accession>A0A7J7XE08</accession>
<evidence type="ECO:0000256" key="2">
    <source>
        <dbReference type="ARBA" id="ARBA00023136"/>
    </source>
</evidence>
<feature type="domain" description="Ig-like" evidence="5">
    <location>
        <begin position="32"/>
        <end position="145"/>
    </location>
</feature>
<evidence type="ECO:0000256" key="3">
    <source>
        <dbReference type="ARBA" id="ARBA00023319"/>
    </source>
</evidence>
<dbReference type="InterPro" id="IPR050504">
    <property type="entry name" value="IgSF_BTN/MOG"/>
</dbReference>
<dbReference type="EMBL" id="JABWUV010000006">
    <property type="protein sequence ID" value="KAF6347895.1"/>
    <property type="molecule type" value="Genomic_DNA"/>
</dbReference>
<dbReference type="PROSITE" id="PS50835">
    <property type="entry name" value="IG_LIKE"/>
    <property type="match status" value="1"/>
</dbReference>
<dbReference type="GO" id="GO:0001817">
    <property type="term" value="P:regulation of cytokine production"/>
    <property type="evidence" value="ECO:0007669"/>
    <property type="project" value="TreeGrafter"/>
</dbReference>
<keyword evidence="2" id="KW-0472">Membrane</keyword>
<dbReference type="FunFam" id="2.60.40.10:FF:000208">
    <property type="entry name" value="Butyrophilin subfamily 1 member A1"/>
    <property type="match status" value="1"/>
</dbReference>
<dbReference type="InterPro" id="IPR003599">
    <property type="entry name" value="Ig_sub"/>
</dbReference>
<reference evidence="6 7" key="1">
    <citation type="journal article" date="2020" name="Nature">
        <title>Six reference-quality genomes reveal evolution of bat adaptations.</title>
        <authorList>
            <person name="Jebb D."/>
            <person name="Huang Z."/>
            <person name="Pippel M."/>
            <person name="Hughes G.M."/>
            <person name="Lavrichenko K."/>
            <person name="Devanna P."/>
            <person name="Winkler S."/>
            <person name="Jermiin L.S."/>
            <person name="Skirmuntt E.C."/>
            <person name="Katzourakis A."/>
            <person name="Burkitt-Gray L."/>
            <person name="Ray D.A."/>
            <person name="Sullivan K.A.M."/>
            <person name="Roscito J.G."/>
            <person name="Kirilenko B.M."/>
            <person name="Davalos L.M."/>
            <person name="Corthals A.P."/>
            <person name="Power M.L."/>
            <person name="Jones G."/>
            <person name="Ransome R.D."/>
            <person name="Dechmann D.K.N."/>
            <person name="Locatelli A.G."/>
            <person name="Puechmaille S.J."/>
            <person name="Fedrigo O."/>
            <person name="Jarvis E.D."/>
            <person name="Hiller M."/>
            <person name="Vernes S.C."/>
            <person name="Myers E.W."/>
            <person name="Teeling E.C."/>
        </authorList>
    </citation>
    <scope>NUCLEOTIDE SEQUENCE [LARGE SCALE GENOMIC DNA]</scope>
    <source>
        <strain evidence="6">MMyoMyo1</strain>
        <tissue evidence="6">Flight muscle</tissue>
    </source>
</reference>
<dbReference type="InterPro" id="IPR007110">
    <property type="entry name" value="Ig-like_dom"/>
</dbReference>
<dbReference type="InterPro" id="IPR013783">
    <property type="entry name" value="Ig-like_fold"/>
</dbReference>
<keyword evidence="3" id="KW-0393">Immunoglobulin domain</keyword>
<dbReference type="Proteomes" id="UP000527355">
    <property type="component" value="Unassembled WGS sequence"/>
</dbReference>
<name>A0A7J7XE08_MYOMY</name>
<feature type="signal peptide" evidence="4">
    <location>
        <begin position="1"/>
        <end position="37"/>
    </location>
</feature>
<protein>
    <submittedName>
        <fullName evidence="6">Butyrophilin like 9</fullName>
    </submittedName>
</protein>
<dbReference type="GO" id="GO:0005102">
    <property type="term" value="F:signaling receptor binding"/>
    <property type="evidence" value="ECO:0007669"/>
    <property type="project" value="TreeGrafter"/>
</dbReference>
<dbReference type="Pfam" id="PF07686">
    <property type="entry name" value="V-set"/>
    <property type="match status" value="1"/>
</dbReference>
<comment type="subcellular location">
    <subcellularLocation>
        <location evidence="1">Membrane</location>
    </subcellularLocation>
</comment>
<keyword evidence="4" id="KW-0732">Signal</keyword>
<evidence type="ECO:0000256" key="4">
    <source>
        <dbReference type="SAM" id="SignalP"/>
    </source>
</evidence>
<sequence length="157" mass="17712">MVNSPVALDSFQRVPQPSCLVFLIHLLLFLQPRESNSEEVKVIGPGESILANVGEEVEFPCHLSPYRDAEHMEILWFRSQASDVVHLYQDRRELPGRQMAQFQNRTTLIKDEILDGTVILQLQDVVPADQGPYGCRFLSRDSSFSGEAVWELEVAGA</sequence>
<dbReference type="SUPFAM" id="SSF48726">
    <property type="entry name" value="Immunoglobulin"/>
    <property type="match status" value="1"/>
</dbReference>
<organism evidence="6 7">
    <name type="scientific">Myotis myotis</name>
    <name type="common">Greater mouse-eared bat</name>
    <name type="synonym">Vespertilio myotis</name>
    <dbReference type="NCBI Taxonomy" id="51298"/>
    <lineage>
        <taxon>Eukaryota</taxon>
        <taxon>Metazoa</taxon>
        <taxon>Chordata</taxon>
        <taxon>Craniata</taxon>
        <taxon>Vertebrata</taxon>
        <taxon>Euteleostomi</taxon>
        <taxon>Mammalia</taxon>
        <taxon>Eutheria</taxon>
        <taxon>Laurasiatheria</taxon>
        <taxon>Chiroptera</taxon>
        <taxon>Yangochiroptera</taxon>
        <taxon>Vespertilionidae</taxon>
        <taxon>Myotis</taxon>
    </lineage>
</organism>
<dbReference type="SMART" id="SM00406">
    <property type="entry name" value="IGv"/>
    <property type="match status" value="1"/>
</dbReference>
<dbReference type="PANTHER" id="PTHR24100">
    <property type="entry name" value="BUTYROPHILIN"/>
    <property type="match status" value="1"/>
</dbReference>
<dbReference type="GO" id="GO:0009897">
    <property type="term" value="C:external side of plasma membrane"/>
    <property type="evidence" value="ECO:0007669"/>
    <property type="project" value="TreeGrafter"/>
</dbReference>
<dbReference type="Gene3D" id="2.60.40.10">
    <property type="entry name" value="Immunoglobulins"/>
    <property type="match status" value="1"/>
</dbReference>
<comment type="caution">
    <text evidence="6">The sequence shown here is derived from an EMBL/GenBank/DDBJ whole genome shotgun (WGS) entry which is preliminary data.</text>
</comment>
<evidence type="ECO:0000259" key="5">
    <source>
        <dbReference type="PROSITE" id="PS50835"/>
    </source>
</evidence>
<proteinExistence type="predicted"/>
<dbReference type="VEuPathDB" id="HostDB:GeneID_118659076"/>
<gene>
    <name evidence="6" type="ORF">mMyoMyo1_001623</name>
</gene>
<evidence type="ECO:0000313" key="7">
    <source>
        <dbReference type="Proteomes" id="UP000527355"/>
    </source>
</evidence>
<dbReference type="SMART" id="SM00409">
    <property type="entry name" value="IG"/>
    <property type="match status" value="1"/>
</dbReference>
<dbReference type="PANTHER" id="PTHR24100:SF130">
    <property type="entry name" value="BUTYROPHILIN-LIKE PROTEIN 9"/>
    <property type="match status" value="1"/>
</dbReference>
<dbReference type="InterPro" id="IPR013106">
    <property type="entry name" value="Ig_V-set"/>
</dbReference>
<evidence type="ECO:0000313" key="6">
    <source>
        <dbReference type="EMBL" id="KAF6347895.1"/>
    </source>
</evidence>
<feature type="chain" id="PRO_5029672987" evidence="4">
    <location>
        <begin position="38"/>
        <end position="157"/>
    </location>
</feature>
<dbReference type="GO" id="GO:0050852">
    <property type="term" value="P:T cell receptor signaling pathway"/>
    <property type="evidence" value="ECO:0007669"/>
    <property type="project" value="TreeGrafter"/>
</dbReference>
<evidence type="ECO:0000256" key="1">
    <source>
        <dbReference type="ARBA" id="ARBA00004370"/>
    </source>
</evidence>
<dbReference type="CDD" id="cd05713">
    <property type="entry name" value="IgV_MOG_like"/>
    <property type="match status" value="1"/>
</dbReference>